<evidence type="ECO:0000313" key="1">
    <source>
        <dbReference type="EMBL" id="KKW32433.1"/>
    </source>
</evidence>
<proteinExistence type="predicted"/>
<sequence>MRPSTGIEGLDHLLRGGRVVSSDDEPDRACVGNLIVVILQQETVKILDEIGLNGLPSPANPMET</sequence>
<dbReference type="EMBL" id="LCRH01000028">
    <property type="protein sequence ID" value="KKW32433.1"/>
    <property type="molecule type" value="Genomic_DNA"/>
</dbReference>
<dbReference type="AlphaFoldDB" id="A0A0G1XMC1"/>
<name>A0A0G1XMC1_9BACT</name>
<comment type="caution">
    <text evidence="1">The sequence shown here is derived from an EMBL/GenBank/DDBJ whole genome shotgun (WGS) entry which is preliminary data.</text>
</comment>
<reference evidence="1 2" key="1">
    <citation type="journal article" date="2015" name="Nature">
        <title>rRNA introns, odd ribosomes, and small enigmatic genomes across a large radiation of phyla.</title>
        <authorList>
            <person name="Brown C.T."/>
            <person name="Hug L.A."/>
            <person name="Thomas B.C."/>
            <person name="Sharon I."/>
            <person name="Castelle C.J."/>
            <person name="Singh A."/>
            <person name="Wilkins M.J."/>
            <person name="Williams K.H."/>
            <person name="Banfield J.F."/>
        </authorList>
    </citation>
    <scope>NUCLEOTIDE SEQUENCE [LARGE SCALE GENOMIC DNA]</scope>
</reference>
<protein>
    <submittedName>
        <fullName evidence="1">Uncharacterized protein</fullName>
    </submittedName>
</protein>
<dbReference type="Proteomes" id="UP000034054">
    <property type="component" value="Unassembled WGS sequence"/>
</dbReference>
<gene>
    <name evidence="1" type="ORF">UY76_C0028G0004</name>
</gene>
<evidence type="ECO:0000313" key="2">
    <source>
        <dbReference type="Proteomes" id="UP000034054"/>
    </source>
</evidence>
<organism evidence="1 2">
    <name type="scientific">Candidatus Uhrbacteria bacterium GW2011_GWA2_52_8d</name>
    <dbReference type="NCBI Taxonomy" id="1618979"/>
    <lineage>
        <taxon>Bacteria</taxon>
        <taxon>Candidatus Uhriibacteriota</taxon>
    </lineage>
</organism>
<accession>A0A0G1XMC1</accession>